<dbReference type="InterPro" id="IPR005337">
    <property type="entry name" value="RapZ-like"/>
</dbReference>
<dbReference type="PANTHER" id="PTHR30448">
    <property type="entry name" value="RNASE ADAPTER PROTEIN RAPZ"/>
    <property type="match status" value="1"/>
</dbReference>
<sequence>MRRPHVIILTGLSGAGRSQAANALEDSGFFVVDNLPADLVPAVVDSLGGPDSERGHIAIVVDSRGGLTAEDLESALNTLRAGGIRITVLFLDATDAVLIRRFEETRRRHPVEGGPLSEKIATERAMLAPIRGDADIVIDTSNLNVHELRRKVGAAFEEFTPSRRLQIEVISFGFKHGTPSVVDVLFDVRFLPNPHWVDELRKLTGRDRAVAEYVFSTDDAGEFLQKATEMLDFLIPRYEVEGKLYLTIGIGCTGGRHRSVAMVEAIGKHLTASGRLTTIHHRDVAATNV</sequence>
<feature type="domain" description="RapZ-like N-terminal" evidence="4">
    <location>
        <begin position="6"/>
        <end position="156"/>
    </location>
</feature>
<dbReference type="PANTHER" id="PTHR30448:SF0">
    <property type="entry name" value="RNASE ADAPTER PROTEIN RAPZ"/>
    <property type="match status" value="1"/>
</dbReference>
<dbReference type="Pfam" id="PF22740">
    <property type="entry name" value="PapZ_C"/>
    <property type="match status" value="1"/>
</dbReference>
<dbReference type="InterPro" id="IPR053930">
    <property type="entry name" value="RapZ-like_N"/>
</dbReference>
<name>A0A3B0SBG7_9ZZZZ</name>
<protein>
    <submittedName>
        <fullName evidence="6">RNase adapter protein RapZ</fullName>
    </submittedName>
</protein>
<dbReference type="InterPro" id="IPR027417">
    <property type="entry name" value="P-loop_NTPase"/>
</dbReference>
<keyword evidence="3" id="KW-0342">GTP-binding</keyword>
<accession>A0A3B0SBG7</accession>
<dbReference type="Pfam" id="PF03668">
    <property type="entry name" value="RapZ-like_N"/>
    <property type="match status" value="1"/>
</dbReference>
<evidence type="ECO:0000259" key="5">
    <source>
        <dbReference type="Pfam" id="PF22740"/>
    </source>
</evidence>
<dbReference type="HAMAP" id="MF_00636">
    <property type="entry name" value="RapZ_like"/>
    <property type="match status" value="1"/>
</dbReference>
<dbReference type="NCBIfam" id="NF003828">
    <property type="entry name" value="PRK05416.1"/>
    <property type="match status" value="1"/>
</dbReference>
<dbReference type="AlphaFoldDB" id="A0A3B0SBG7"/>
<gene>
    <name evidence="6" type="ORF">MNBD_ACTINO02-2584</name>
</gene>
<dbReference type="GO" id="GO:0005524">
    <property type="term" value="F:ATP binding"/>
    <property type="evidence" value="ECO:0007669"/>
    <property type="project" value="UniProtKB-KW"/>
</dbReference>
<evidence type="ECO:0000256" key="2">
    <source>
        <dbReference type="ARBA" id="ARBA00022840"/>
    </source>
</evidence>
<evidence type="ECO:0000259" key="4">
    <source>
        <dbReference type="Pfam" id="PF03668"/>
    </source>
</evidence>
<dbReference type="EMBL" id="UOEK01000262">
    <property type="protein sequence ID" value="VAW03541.1"/>
    <property type="molecule type" value="Genomic_DNA"/>
</dbReference>
<dbReference type="GO" id="GO:0005525">
    <property type="term" value="F:GTP binding"/>
    <property type="evidence" value="ECO:0007669"/>
    <property type="project" value="UniProtKB-KW"/>
</dbReference>
<dbReference type="Gene3D" id="3.40.50.300">
    <property type="entry name" value="P-loop containing nucleotide triphosphate hydrolases"/>
    <property type="match status" value="1"/>
</dbReference>
<evidence type="ECO:0000256" key="3">
    <source>
        <dbReference type="ARBA" id="ARBA00023134"/>
    </source>
</evidence>
<dbReference type="InterPro" id="IPR053931">
    <property type="entry name" value="RapZ_C"/>
</dbReference>
<organism evidence="6">
    <name type="scientific">hydrothermal vent metagenome</name>
    <dbReference type="NCBI Taxonomy" id="652676"/>
    <lineage>
        <taxon>unclassified sequences</taxon>
        <taxon>metagenomes</taxon>
        <taxon>ecological metagenomes</taxon>
    </lineage>
</organism>
<dbReference type="SUPFAM" id="SSF52540">
    <property type="entry name" value="P-loop containing nucleoside triphosphate hydrolases"/>
    <property type="match status" value="1"/>
</dbReference>
<keyword evidence="2" id="KW-0067">ATP-binding</keyword>
<keyword evidence="1" id="KW-0547">Nucleotide-binding</keyword>
<evidence type="ECO:0000313" key="6">
    <source>
        <dbReference type="EMBL" id="VAW03541.1"/>
    </source>
</evidence>
<feature type="domain" description="RapZ C-terminal" evidence="5">
    <location>
        <begin position="165"/>
        <end position="284"/>
    </location>
</feature>
<proteinExistence type="inferred from homology"/>
<evidence type="ECO:0000256" key="1">
    <source>
        <dbReference type="ARBA" id="ARBA00022741"/>
    </source>
</evidence>
<dbReference type="PIRSF" id="PIRSF005052">
    <property type="entry name" value="P-loopkin"/>
    <property type="match status" value="1"/>
</dbReference>
<reference evidence="6" key="1">
    <citation type="submission" date="2018-06" db="EMBL/GenBank/DDBJ databases">
        <authorList>
            <person name="Zhirakovskaya E."/>
        </authorList>
    </citation>
    <scope>NUCLEOTIDE SEQUENCE</scope>
</reference>